<dbReference type="RefSeq" id="WP_031641920.1">
    <property type="nucleotide sequence ID" value="NZ_CP014252.2"/>
</dbReference>
<evidence type="ECO:0000313" key="2">
    <source>
        <dbReference type="Proteomes" id="UP000344343"/>
    </source>
</evidence>
<proteinExistence type="predicted"/>
<dbReference type="InterPro" id="IPR008489">
    <property type="entry name" value="DUF771"/>
</dbReference>
<dbReference type="Proteomes" id="UP000344343">
    <property type="component" value="Unassembled WGS sequence"/>
</dbReference>
<reference evidence="1 2" key="1">
    <citation type="submission" date="2019-02" db="EMBL/GenBank/DDBJ databases">
        <authorList>
            <consortium name="GenomeTrakr: Next Generation Sequencing Network for Food Pathogen Tracability"/>
        </authorList>
    </citation>
    <scope>NUCLEOTIDE SEQUENCE [LARGE SCALE GENOMIC DNA]</scope>
    <source>
        <strain evidence="1 2">FDA00013853</strain>
    </source>
</reference>
<dbReference type="Pfam" id="PF05595">
    <property type="entry name" value="DUF771"/>
    <property type="match status" value="1"/>
</dbReference>
<organism evidence="1 2">
    <name type="scientific">Listeria monocytogenes</name>
    <dbReference type="NCBI Taxonomy" id="1639"/>
    <lineage>
        <taxon>Bacteria</taxon>
        <taxon>Bacillati</taxon>
        <taxon>Bacillota</taxon>
        <taxon>Bacilli</taxon>
        <taxon>Bacillales</taxon>
        <taxon>Listeriaceae</taxon>
        <taxon>Listeria</taxon>
    </lineage>
</organism>
<sequence>MATQELSVTIPIPESHVIITKTEYEELLKQEIVGKYWDLKALENKIGRKRDWIEEKILYKPSFRSMLDVDENPDGFVKYPSSENRKWSFLASKMNDFLENNFPEIMRG</sequence>
<comment type="caution">
    <text evidence="1">The sequence shown here is derived from an EMBL/GenBank/DDBJ whole genome shotgun (WGS) entry which is preliminary data.</text>
</comment>
<dbReference type="AlphaFoldDB" id="A0A3R0TP52"/>
<accession>A0A3R0TP52</accession>
<protein>
    <submittedName>
        <fullName evidence="1">DUF771 domain-containing protein</fullName>
    </submittedName>
</protein>
<evidence type="ECO:0000313" key="1">
    <source>
        <dbReference type="EMBL" id="EAD5787642.1"/>
    </source>
</evidence>
<name>A0A3R0TP52_LISMN</name>
<dbReference type="EMBL" id="AAANYR010000009">
    <property type="protein sequence ID" value="EAD5787642.1"/>
    <property type="molecule type" value="Genomic_DNA"/>
</dbReference>
<gene>
    <name evidence="1" type="ORF">EX365_13840</name>
</gene>